<dbReference type="Pfam" id="PF02661">
    <property type="entry name" value="Fic"/>
    <property type="match status" value="1"/>
</dbReference>
<dbReference type="InterPro" id="IPR003812">
    <property type="entry name" value="Fido"/>
</dbReference>
<sequence>MPALFELLRDEPSAAVRAVLGHFMFDFIHPYMDGNGRLGRFIMNTMLTCRPKHRSMLPRTPLSTRSIRRARAAEHAARTSETAPTASSLASRLPLLRSGQTSSVST</sequence>
<gene>
    <name evidence="3" type="ORF">Q2T77_23510</name>
</gene>
<dbReference type="InterPro" id="IPR036597">
    <property type="entry name" value="Fido-like_dom_sf"/>
</dbReference>
<feature type="region of interest" description="Disordered" evidence="1">
    <location>
        <begin position="70"/>
        <end position="106"/>
    </location>
</feature>
<comment type="caution">
    <text evidence="3">The sequence shown here is derived from an EMBL/GenBank/DDBJ whole genome shotgun (WGS) entry which is preliminary data.</text>
</comment>
<dbReference type="RefSeq" id="WP_301812978.1">
    <property type="nucleotide sequence ID" value="NZ_JAUJZH010000018.1"/>
</dbReference>
<dbReference type="PROSITE" id="PS51459">
    <property type="entry name" value="FIDO"/>
    <property type="match status" value="1"/>
</dbReference>
<evidence type="ECO:0000256" key="1">
    <source>
        <dbReference type="SAM" id="MobiDB-lite"/>
    </source>
</evidence>
<evidence type="ECO:0000313" key="3">
    <source>
        <dbReference type="EMBL" id="MDO1535265.1"/>
    </source>
</evidence>
<feature type="domain" description="Fido" evidence="2">
    <location>
        <begin position="1"/>
        <end position="91"/>
    </location>
</feature>
<organism evidence="3 4">
    <name type="scientific">Variovorax ginsengisoli</name>
    <dbReference type="NCBI Taxonomy" id="363844"/>
    <lineage>
        <taxon>Bacteria</taxon>
        <taxon>Pseudomonadati</taxon>
        <taxon>Pseudomonadota</taxon>
        <taxon>Betaproteobacteria</taxon>
        <taxon>Burkholderiales</taxon>
        <taxon>Comamonadaceae</taxon>
        <taxon>Variovorax</taxon>
    </lineage>
</organism>
<dbReference type="SUPFAM" id="SSF140931">
    <property type="entry name" value="Fic-like"/>
    <property type="match status" value="1"/>
</dbReference>
<proteinExistence type="predicted"/>
<name>A0ABT8S8Z4_9BURK</name>
<reference evidence="3" key="1">
    <citation type="submission" date="2023-06" db="EMBL/GenBank/DDBJ databases">
        <authorList>
            <person name="Jiang Y."/>
            <person name="Liu Q."/>
        </authorList>
    </citation>
    <scope>NUCLEOTIDE SEQUENCE</scope>
    <source>
        <strain evidence="3">CGMCC 1.12090</strain>
    </source>
</reference>
<protein>
    <submittedName>
        <fullName evidence="3">Fic family protein</fullName>
    </submittedName>
</protein>
<keyword evidence="4" id="KW-1185">Reference proteome</keyword>
<dbReference type="Gene3D" id="1.10.3290.10">
    <property type="entry name" value="Fido-like domain"/>
    <property type="match status" value="1"/>
</dbReference>
<dbReference type="Proteomes" id="UP001169027">
    <property type="component" value="Unassembled WGS sequence"/>
</dbReference>
<accession>A0ABT8S8Z4</accession>
<evidence type="ECO:0000313" key="4">
    <source>
        <dbReference type="Proteomes" id="UP001169027"/>
    </source>
</evidence>
<evidence type="ECO:0000259" key="2">
    <source>
        <dbReference type="PROSITE" id="PS51459"/>
    </source>
</evidence>
<dbReference type="EMBL" id="JAUKVY010000018">
    <property type="protein sequence ID" value="MDO1535265.1"/>
    <property type="molecule type" value="Genomic_DNA"/>
</dbReference>
<feature type="compositionally biased region" description="Low complexity" evidence="1">
    <location>
        <begin position="79"/>
        <end position="98"/>
    </location>
</feature>